<dbReference type="SUPFAM" id="SSF51735">
    <property type="entry name" value="NAD(P)-binding Rossmann-fold domains"/>
    <property type="match status" value="1"/>
</dbReference>
<keyword evidence="2" id="KW-0560">Oxidoreductase</keyword>
<dbReference type="PRINTS" id="PR00081">
    <property type="entry name" value="GDHRDH"/>
</dbReference>
<dbReference type="CDD" id="cd05233">
    <property type="entry name" value="SDR_c"/>
    <property type="match status" value="1"/>
</dbReference>
<name>A0ABV1KIM4_9PSEU</name>
<reference evidence="4 5" key="1">
    <citation type="submission" date="2024-03" db="EMBL/GenBank/DDBJ databases">
        <title>Draft genome sequence of Pseudonocardia nematodicida JCM 31783.</title>
        <authorList>
            <person name="Butdee W."/>
            <person name="Duangmal K."/>
        </authorList>
    </citation>
    <scope>NUCLEOTIDE SEQUENCE [LARGE SCALE GENOMIC DNA]</scope>
    <source>
        <strain evidence="4 5">JCM 31783</strain>
    </source>
</reference>
<evidence type="ECO:0000313" key="4">
    <source>
        <dbReference type="EMBL" id="MEQ3554300.1"/>
    </source>
</evidence>
<sequence>MPTALVTGASRGLGEAYARELAERGYSIVLVARDSGRLDAAAERVGRATGAIVETLAADLTDPAGLAAVERRVADPDRPVQLLVNNAGPPDEPRLAALERLTHVAVGAMRVGGRGGVLNVAHPGAQSRVLAFTGAVAASLRGTGVTATAAIPGRVRGDGDPPGPSWTEPARVARRGLDDLARGRAESAPGGGYRALAGYLRASGGALRSAVTARTRPGAADVPGPGDTRPSPVPGPFRDAPARMRLVGAGAAEGTLPELPARPAHVSAGPVPHPRRSATGPLPVVPAAHRVGSGTRTVRPPAVRVPALPRPVQPPVHGAARPAAG</sequence>
<proteinExistence type="inferred from homology"/>
<evidence type="ECO:0000256" key="2">
    <source>
        <dbReference type="ARBA" id="ARBA00023002"/>
    </source>
</evidence>
<dbReference type="PANTHER" id="PTHR44196">
    <property type="entry name" value="DEHYDROGENASE/REDUCTASE SDR FAMILY MEMBER 7B"/>
    <property type="match status" value="1"/>
</dbReference>
<dbReference type="Pfam" id="PF00106">
    <property type="entry name" value="adh_short"/>
    <property type="match status" value="1"/>
</dbReference>
<gene>
    <name evidence="4" type="ORF">WIS52_27865</name>
</gene>
<protein>
    <submittedName>
        <fullName evidence="4">SDR family NAD(P)-dependent oxidoreductase</fullName>
    </submittedName>
</protein>
<dbReference type="Proteomes" id="UP001494902">
    <property type="component" value="Unassembled WGS sequence"/>
</dbReference>
<evidence type="ECO:0000256" key="3">
    <source>
        <dbReference type="SAM" id="MobiDB-lite"/>
    </source>
</evidence>
<comment type="caution">
    <text evidence="4">The sequence shown here is derived from an EMBL/GenBank/DDBJ whole genome shotgun (WGS) entry which is preliminary data.</text>
</comment>
<feature type="region of interest" description="Disordered" evidence="3">
    <location>
        <begin position="292"/>
        <end position="325"/>
    </location>
</feature>
<evidence type="ECO:0000256" key="1">
    <source>
        <dbReference type="ARBA" id="ARBA00006484"/>
    </source>
</evidence>
<dbReference type="InterPro" id="IPR036291">
    <property type="entry name" value="NAD(P)-bd_dom_sf"/>
</dbReference>
<keyword evidence="5" id="KW-1185">Reference proteome</keyword>
<feature type="region of interest" description="Disordered" evidence="3">
    <location>
        <begin position="211"/>
        <end position="238"/>
    </location>
</feature>
<dbReference type="PANTHER" id="PTHR44196:SF1">
    <property type="entry name" value="DEHYDROGENASE_REDUCTASE SDR FAMILY MEMBER 7B"/>
    <property type="match status" value="1"/>
</dbReference>
<organism evidence="4 5">
    <name type="scientific">Pseudonocardia nematodicida</name>
    <dbReference type="NCBI Taxonomy" id="1206997"/>
    <lineage>
        <taxon>Bacteria</taxon>
        <taxon>Bacillati</taxon>
        <taxon>Actinomycetota</taxon>
        <taxon>Actinomycetes</taxon>
        <taxon>Pseudonocardiales</taxon>
        <taxon>Pseudonocardiaceae</taxon>
        <taxon>Pseudonocardia</taxon>
    </lineage>
</organism>
<evidence type="ECO:0000313" key="5">
    <source>
        <dbReference type="Proteomes" id="UP001494902"/>
    </source>
</evidence>
<accession>A0ABV1KIM4</accession>
<dbReference type="InterPro" id="IPR002347">
    <property type="entry name" value="SDR_fam"/>
</dbReference>
<dbReference type="RefSeq" id="WP_349301372.1">
    <property type="nucleotide sequence ID" value="NZ_JBEDNQ010000014.1"/>
</dbReference>
<dbReference type="Gene3D" id="3.40.50.720">
    <property type="entry name" value="NAD(P)-binding Rossmann-like Domain"/>
    <property type="match status" value="1"/>
</dbReference>
<feature type="compositionally biased region" description="Low complexity" evidence="3">
    <location>
        <begin position="298"/>
        <end position="307"/>
    </location>
</feature>
<dbReference type="EMBL" id="JBEDNQ010000014">
    <property type="protein sequence ID" value="MEQ3554300.1"/>
    <property type="molecule type" value="Genomic_DNA"/>
</dbReference>
<feature type="region of interest" description="Disordered" evidence="3">
    <location>
        <begin position="267"/>
        <end position="286"/>
    </location>
</feature>
<comment type="similarity">
    <text evidence="1">Belongs to the short-chain dehydrogenases/reductases (SDR) family.</text>
</comment>